<feature type="region of interest" description="Disordered" evidence="1">
    <location>
        <begin position="181"/>
        <end position="242"/>
    </location>
</feature>
<dbReference type="eggNOG" id="ENOG502TKFR">
    <property type="taxonomic scope" value="Eukaryota"/>
</dbReference>
<dbReference type="HOGENOM" id="CLU_033838_0_0_1"/>
<dbReference type="OMA" id="YWTGRFS"/>
<gene>
    <name evidence="2" type="ORF">DOTSEDRAFT_64677</name>
</gene>
<dbReference type="OrthoDB" id="364513at2759"/>
<evidence type="ECO:0000256" key="1">
    <source>
        <dbReference type="SAM" id="MobiDB-lite"/>
    </source>
</evidence>
<organism evidence="2 3">
    <name type="scientific">Dothistroma septosporum (strain NZE10 / CBS 128990)</name>
    <name type="common">Red band needle blight fungus</name>
    <name type="synonym">Mycosphaerella pini</name>
    <dbReference type="NCBI Taxonomy" id="675120"/>
    <lineage>
        <taxon>Eukaryota</taxon>
        <taxon>Fungi</taxon>
        <taxon>Dikarya</taxon>
        <taxon>Ascomycota</taxon>
        <taxon>Pezizomycotina</taxon>
        <taxon>Dothideomycetes</taxon>
        <taxon>Dothideomycetidae</taxon>
        <taxon>Mycosphaerellales</taxon>
        <taxon>Mycosphaerellaceae</taxon>
        <taxon>Dothistroma</taxon>
    </lineage>
</organism>
<keyword evidence="3" id="KW-1185">Reference proteome</keyword>
<evidence type="ECO:0000313" key="3">
    <source>
        <dbReference type="Proteomes" id="UP000016933"/>
    </source>
</evidence>
<dbReference type="EMBL" id="KB446542">
    <property type="protein sequence ID" value="EME41342.1"/>
    <property type="molecule type" value="Genomic_DNA"/>
</dbReference>
<feature type="region of interest" description="Disordered" evidence="1">
    <location>
        <begin position="26"/>
        <end position="61"/>
    </location>
</feature>
<sequence>MPRSRTLSNLPIPTRLKKTSCLLAQSKSHARLPSAVQSTRLPTPPKSNRKRSFTRPAGIENIPVPARKPLARSDTEPLLPASYEYRGTHVARSTAFRENISLSPTKPLPSLDLVDRKDFYGWSPPYASAQNWSNISDLTNPLPSPSQGLANSYSSSTLSLKQYNTLSEGAYKRLSQKYDSSPAYRSAKERVPTPGQPVQRWNSQPILSASSSRRSSHGEIKQTRLMSARGASTPPPSKRPLGTRVLNQAKARTTSGSSIHLLPVMEQAIASENDLPAAVLRAQSAAVNPRAPPAYWTGRFSTLNDRYRNEELLESNILTPTRAAGDWIPKSDTDKIHTPDANCARMRRAIEFLYTQCATDEAKRSFYIWQKQLAVASSMPELAKPVAGARHCQLEMSLKDHSSSPGSPFGSGRKVSFFDRILGRKEKSVA</sequence>
<evidence type="ECO:0000313" key="2">
    <source>
        <dbReference type="EMBL" id="EME41342.1"/>
    </source>
</evidence>
<reference evidence="3" key="1">
    <citation type="journal article" date="2012" name="PLoS Genet.">
        <title>The genomes of the fungal plant pathogens Cladosporium fulvum and Dothistroma septosporum reveal adaptation to different hosts and lifestyles but also signatures of common ancestry.</title>
        <authorList>
            <person name="de Wit P.J.G.M."/>
            <person name="van der Burgt A."/>
            <person name="Oekmen B."/>
            <person name="Stergiopoulos I."/>
            <person name="Abd-Elsalam K.A."/>
            <person name="Aerts A.L."/>
            <person name="Bahkali A.H."/>
            <person name="Beenen H.G."/>
            <person name="Chettri P."/>
            <person name="Cox M.P."/>
            <person name="Datema E."/>
            <person name="de Vries R.P."/>
            <person name="Dhillon B."/>
            <person name="Ganley A.R."/>
            <person name="Griffiths S.A."/>
            <person name="Guo Y."/>
            <person name="Hamelin R.C."/>
            <person name="Henrissat B."/>
            <person name="Kabir M.S."/>
            <person name="Jashni M.K."/>
            <person name="Kema G."/>
            <person name="Klaubauf S."/>
            <person name="Lapidus A."/>
            <person name="Levasseur A."/>
            <person name="Lindquist E."/>
            <person name="Mehrabi R."/>
            <person name="Ohm R.A."/>
            <person name="Owen T.J."/>
            <person name="Salamov A."/>
            <person name="Schwelm A."/>
            <person name="Schijlen E."/>
            <person name="Sun H."/>
            <person name="van den Burg H.A."/>
            <person name="van Ham R.C.H.J."/>
            <person name="Zhang S."/>
            <person name="Goodwin S.B."/>
            <person name="Grigoriev I.V."/>
            <person name="Collemare J."/>
            <person name="Bradshaw R.E."/>
        </authorList>
    </citation>
    <scope>NUCLEOTIDE SEQUENCE [LARGE SCALE GENOMIC DNA]</scope>
    <source>
        <strain evidence="3">NZE10 / CBS 128990</strain>
    </source>
</reference>
<accession>N1PG43</accession>
<protein>
    <submittedName>
        <fullName evidence="2">Uncharacterized protein</fullName>
    </submittedName>
</protein>
<dbReference type="AlphaFoldDB" id="N1PG43"/>
<reference evidence="2 3" key="2">
    <citation type="journal article" date="2012" name="PLoS Pathog.">
        <title>Diverse lifestyles and strategies of plant pathogenesis encoded in the genomes of eighteen Dothideomycetes fungi.</title>
        <authorList>
            <person name="Ohm R.A."/>
            <person name="Feau N."/>
            <person name="Henrissat B."/>
            <person name="Schoch C.L."/>
            <person name="Horwitz B.A."/>
            <person name="Barry K.W."/>
            <person name="Condon B.J."/>
            <person name="Copeland A.C."/>
            <person name="Dhillon B."/>
            <person name="Glaser F."/>
            <person name="Hesse C.N."/>
            <person name="Kosti I."/>
            <person name="LaButti K."/>
            <person name="Lindquist E.A."/>
            <person name="Lucas S."/>
            <person name="Salamov A.A."/>
            <person name="Bradshaw R.E."/>
            <person name="Ciuffetti L."/>
            <person name="Hamelin R.C."/>
            <person name="Kema G.H.J."/>
            <person name="Lawrence C."/>
            <person name="Scott J.A."/>
            <person name="Spatafora J.W."/>
            <person name="Turgeon B.G."/>
            <person name="de Wit P.J.G.M."/>
            <person name="Zhong S."/>
            <person name="Goodwin S.B."/>
            <person name="Grigoriev I.V."/>
        </authorList>
    </citation>
    <scope>NUCLEOTIDE SEQUENCE [LARGE SCALE GENOMIC DNA]</scope>
    <source>
        <strain evidence="3">NZE10 / CBS 128990</strain>
    </source>
</reference>
<name>N1PG43_DOTSN</name>
<dbReference type="Proteomes" id="UP000016933">
    <property type="component" value="Unassembled WGS sequence"/>
</dbReference>
<proteinExistence type="predicted"/>